<dbReference type="EMBL" id="CP003775">
    <property type="protein sequence ID" value="AFQ49640.1"/>
    <property type="molecule type" value="Genomic_DNA"/>
</dbReference>
<reference evidence="2 3" key="1">
    <citation type="journal article" date="2012" name="J. Bacteriol.">
        <title>Complete Genome Sequence of Burkholderia sp. Strain GG4, a Betaproteobacterium That Reduces 3-Oxo-N-Acylhomoserine Lactones and Produces Different N-Acylhomoserine Lactones.</title>
        <authorList>
            <person name="Hong K.W."/>
            <person name="Koh C.L."/>
            <person name="Sam C.K."/>
            <person name="Yin W.F."/>
            <person name="Chan K.G."/>
        </authorList>
    </citation>
    <scope>NUCLEOTIDE SEQUENCE [LARGE SCALE GENOMIC DNA]</scope>
    <source>
        <strain evidence="2 3">GG4</strain>
    </source>
</reference>
<dbReference type="RefSeq" id="WP_014898421.1">
    <property type="nucleotide sequence ID" value="NC_018514.1"/>
</dbReference>
<dbReference type="KEGG" id="bct:GEM_3247"/>
<dbReference type="GO" id="GO:0006644">
    <property type="term" value="P:phospholipid metabolic process"/>
    <property type="evidence" value="ECO:0007669"/>
    <property type="project" value="InterPro"/>
</dbReference>
<protein>
    <recommendedName>
        <fullName evidence="4">Prokaryotic phospholipase A2</fullName>
    </recommendedName>
</protein>
<organism evidence="2 3">
    <name type="scientific">Burkholderia cepacia GG4</name>
    <dbReference type="NCBI Taxonomy" id="1009846"/>
    <lineage>
        <taxon>Bacteria</taxon>
        <taxon>Pseudomonadati</taxon>
        <taxon>Pseudomonadota</taxon>
        <taxon>Betaproteobacteria</taxon>
        <taxon>Burkholderiales</taxon>
        <taxon>Burkholderiaceae</taxon>
        <taxon>Burkholderia</taxon>
        <taxon>Burkholderia cepacia complex</taxon>
    </lineage>
</organism>
<dbReference type="Gene3D" id="1.20.90.10">
    <property type="entry name" value="Phospholipase A2 domain"/>
    <property type="match status" value="1"/>
</dbReference>
<keyword evidence="1" id="KW-0732">Signal</keyword>
<evidence type="ECO:0008006" key="4">
    <source>
        <dbReference type="Google" id="ProtNLM"/>
    </source>
</evidence>
<dbReference type="SUPFAM" id="SSF48619">
    <property type="entry name" value="Phospholipase A2, PLA2"/>
    <property type="match status" value="1"/>
</dbReference>
<evidence type="ECO:0000313" key="2">
    <source>
        <dbReference type="EMBL" id="AFQ49640.1"/>
    </source>
</evidence>
<dbReference type="InterPro" id="IPR036444">
    <property type="entry name" value="PLipase_A2_dom_sf"/>
</dbReference>
<dbReference type="GO" id="GO:0050482">
    <property type="term" value="P:arachidonate secretion"/>
    <property type="evidence" value="ECO:0007669"/>
    <property type="project" value="InterPro"/>
</dbReference>
<evidence type="ECO:0000313" key="3">
    <source>
        <dbReference type="Proteomes" id="UP000032866"/>
    </source>
</evidence>
<feature type="signal peptide" evidence="1">
    <location>
        <begin position="1"/>
        <end position="21"/>
    </location>
</feature>
<gene>
    <name evidence="2" type="ORF">GEM_3247</name>
</gene>
<feature type="chain" id="PRO_5040789105" description="Prokaryotic phospholipase A2" evidence="1">
    <location>
        <begin position="22"/>
        <end position="231"/>
    </location>
</feature>
<sequence length="231" mass="25478">MKKVVKTAIFKTLIFSNIANAQEVLPTIHINAPSPRWNAYASDFVGDIGPPAKGPSVFGVAFMPVSPRLQCEFTKALRSNLKNCNFLNPPNIGEFRLDNKVGKREPFTKAVDFRPNRGALQNGCGPANGWLKHVIPNAPFGHDFTSACNNHDVCYGSRINKGNCDDLFERDMMAICGGSGICQTTARGYADAVRKFGDDPYQEAVDQWYCALFGYMRNTVGQFYGASLCIY</sequence>
<name>A0A9W3K3V3_BURCE</name>
<accession>A0A9W3K3V3</accession>
<dbReference type="AlphaFoldDB" id="A0A9W3K3V3"/>
<dbReference type="Proteomes" id="UP000032866">
    <property type="component" value="Chromosome 2"/>
</dbReference>
<evidence type="ECO:0000256" key="1">
    <source>
        <dbReference type="SAM" id="SignalP"/>
    </source>
</evidence>
<dbReference type="InterPro" id="IPR015141">
    <property type="entry name" value="PLipase_A2_prok/fun"/>
</dbReference>
<dbReference type="Pfam" id="PF09056">
    <property type="entry name" value="Phospholip_A2_3"/>
    <property type="match status" value="1"/>
</dbReference>
<proteinExistence type="predicted"/>
<dbReference type="GO" id="GO:0004623">
    <property type="term" value="F:phospholipase A2 activity"/>
    <property type="evidence" value="ECO:0007669"/>
    <property type="project" value="InterPro"/>
</dbReference>